<name>A0AAJ0DK06_9PEZI</name>
<dbReference type="EMBL" id="JAWDJX010000009">
    <property type="protein sequence ID" value="KAK3055359.1"/>
    <property type="molecule type" value="Genomic_DNA"/>
</dbReference>
<evidence type="ECO:0000313" key="2">
    <source>
        <dbReference type="Proteomes" id="UP001271007"/>
    </source>
</evidence>
<gene>
    <name evidence="1" type="ORF">LTR09_003913</name>
</gene>
<evidence type="ECO:0000313" key="1">
    <source>
        <dbReference type="EMBL" id="KAK3055359.1"/>
    </source>
</evidence>
<proteinExistence type="predicted"/>
<keyword evidence="2" id="KW-1185">Reference proteome</keyword>
<dbReference type="Proteomes" id="UP001271007">
    <property type="component" value="Unassembled WGS sequence"/>
</dbReference>
<protein>
    <submittedName>
        <fullName evidence="1">Uncharacterized protein</fullName>
    </submittedName>
</protein>
<comment type="caution">
    <text evidence="1">The sequence shown here is derived from an EMBL/GenBank/DDBJ whole genome shotgun (WGS) entry which is preliminary data.</text>
</comment>
<accession>A0AAJ0DK06</accession>
<organism evidence="1 2">
    <name type="scientific">Extremus antarcticus</name>
    <dbReference type="NCBI Taxonomy" id="702011"/>
    <lineage>
        <taxon>Eukaryota</taxon>
        <taxon>Fungi</taxon>
        <taxon>Dikarya</taxon>
        <taxon>Ascomycota</taxon>
        <taxon>Pezizomycotina</taxon>
        <taxon>Dothideomycetes</taxon>
        <taxon>Dothideomycetidae</taxon>
        <taxon>Mycosphaerellales</taxon>
        <taxon>Extremaceae</taxon>
        <taxon>Extremus</taxon>
    </lineage>
</organism>
<reference evidence="1" key="1">
    <citation type="submission" date="2023-04" db="EMBL/GenBank/DDBJ databases">
        <title>Black Yeasts Isolated from many extreme environments.</title>
        <authorList>
            <person name="Coleine C."/>
            <person name="Stajich J.E."/>
            <person name="Selbmann L."/>
        </authorList>
    </citation>
    <scope>NUCLEOTIDE SEQUENCE</scope>
    <source>
        <strain evidence="1">CCFEE 5312</strain>
    </source>
</reference>
<sequence>MRWESNSFDTYWRLASISRPTDEDLRQSLSDVGYDPPKTRAREELVELIQADSFRFIAYSRLLYDELLTFIVDRKLPFTVVSSLERHKIGAPLSFARSKEMLVETLIDADRTRQFTKLFQLPTELRDRVFEYYVSDFNRDTGLYRPSQPPLARTCRALREDVLPIFHQLCKFRVEFTGGLLKRASMTTGTTDGALRMTDTAVAFFSKVPSMYLRDFRTLQAMFTGGRFEFDGAFKKRFISAPLFLDVSIDTCPTICRILENHAKQSPQNQVQTSDKGLVFPVLEDLEVAMNKAAKWWQRQAIEDEIGKLYGKKEIAFAWA</sequence>
<dbReference type="AlphaFoldDB" id="A0AAJ0DK06"/>